<proteinExistence type="predicted"/>
<feature type="compositionally biased region" description="Pro residues" evidence="1">
    <location>
        <begin position="431"/>
        <end position="451"/>
    </location>
</feature>
<evidence type="ECO:0000313" key="2">
    <source>
        <dbReference type="EMBL" id="KAG5463070.1"/>
    </source>
</evidence>
<feature type="region of interest" description="Disordered" evidence="1">
    <location>
        <begin position="101"/>
        <end position="198"/>
    </location>
</feature>
<gene>
    <name evidence="2" type="ORF">BJ554DRAFT_1961</name>
</gene>
<feature type="compositionally biased region" description="Low complexity" evidence="1">
    <location>
        <begin position="355"/>
        <end position="372"/>
    </location>
</feature>
<comment type="caution">
    <text evidence="2">The sequence shown here is derived from an EMBL/GenBank/DDBJ whole genome shotgun (WGS) entry which is preliminary data.</text>
</comment>
<evidence type="ECO:0000313" key="3">
    <source>
        <dbReference type="Proteomes" id="UP000673691"/>
    </source>
</evidence>
<feature type="region of interest" description="Disordered" evidence="1">
    <location>
        <begin position="228"/>
        <end position="493"/>
    </location>
</feature>
<organism evidence="2 3">
    <name type="scientific">Olpidium bornovanus</name>
    <dbReference type="NCBI Taxonomy" id="278681"/>
    <lineage>
        <taxon>Eukaryota</taxon>
        <taxon>Fungi</taxon>
        <taxon>Fungi incertae sedis</taxon>
        <taxon>Olpidiomycota</taxon>
        <taxon>Olpidiomycotina</taxon>
        <taxon>Olpidiomycetes</taxon>
        <taxon>Olpidiales</taxon>
        <taxon>Olpidiaceae</taxon>
        <taxon>Olpidium</taxon>
    </lineage>
</organism>
<feature type="compositionally biased region" description="Polar residues" evidence="1">
    <location>
        <begin position="311"/>
        <end position="323"/>
    </location>
</feature>
<feature type="compositionally biased region" description="Low complexity" evidence="1">
    <location>
        <begin position="300"/>
        <end position="310"/>
    </location>
</feature>
<feature type="compositionally biased region" description="Gly residues" evidence="1">
    <location>
        <begin position="244"/>
        <end position="264"/>
    </location>
</feature>
<dbReference type="Proteomes" id="UP000673691">
    <property type="component" value="Unassembled WGS sequence"/>
</dbReference>
<dbReference type="EMBL" id="JAEFCI010001187">
    <property type="protein sequence ID" value="KAG5463070.1"/>
    <property type="molecule type" value="Genomic_DNA"/>
</dbReference>
<protein>
    <submittedName>
        <fullName evidence="2">Uncharacterized protein</fullName>
    </submittedName>
</protein>
<reference evidence="2 3" key="1">
    <citation type="journal article" name="Sci. Rep.">
        <title>Genome-scale phylogenetic analyses confirm Olpidium as the closest living zoosporic fungus to the non-flagellated, terrestrial fungi.</title>
        <authorList>
            <person name="Chang Y."/>
            <person name="Rochon D."/>
            <person name="Sekimoto S."/>
            <person name="Wang Y."/>
            <person name="Chovatia M."/>
            <person name="Sandor L."/>
            <person name="Salamov A."/>
            <person name="Grigoriev I.V."/>
            <person name="Stajich J.E."/>
            <person name="Spatafora J.W."/>
        </authorList>
    </citation>
    <scope>NUCLEOTIDE SEQUENCE [LARGE SCALE GENOMIC DNA]</scope>
    <source>
        <strain evidence="2">S191</strain>
    </source>
</reference>
<feature type="compositionally biased region" description="Basic and acidic residues" evidence="1">
    <location>
        <begin position="150"/>
        <end position="160"/>
    </location>
</feature>
<feature type="compositionally biased region" description="Pro residues" evidence="1">
    <location>
        <begin position="174"/>
        <end position="187"/>
    </location>
</feature>
<sequence length="576" mass="58660">MSRSPGNTGSVLYLKAYFGHDAYTVVKVERTATLREVIRVVEQKKAVGLATREIRIVTTTGEHPFTHIDQKLEEFPTVIGLIFVNESSLSHGSQTDLVRHLPALPPENKSGPPDSSLHADLRPPQPRAGRRGSVLAAPPQQQIRLAANRDFPKLVVREAAEPTSGPAGANEPGETPPPPILGPPPKFPEFVYGPASSKSNTLSKAAVKWGTLSRKFFRSGSKGLYVAEGDESEAESVSSSSEGVGVGGGVGEGGGGGGGGGGGRAAESPGAQWRRFQLSAASSADVGTQKKKGAAMIPKSSSGQSGFSISVDNFHSPKSSVSAESVEDPLKTAASAEVCAERPVSGEAKPPPVPARTTRTAGAPAGSPSGGAPAPPAVPGDAGGGLPPCSPAPASGRPDQEAASGGGGETAAPVAGPALRKRAVSASPTVGIPPVPGGSPPASAPGSPVPPAFATLKRSQFRNRGRAASDLSEIIRPPGSPSGPTSPAAGSLPDCGVGGLPAAVCWSPSGGPGPYSFTVVLPDGRTVPLKIPQTVVMEDILNYVCLSGEPPIDAEQYTFESRDPPMLIEMDRNLHF</sequence>
<evidence type="ECO:0000256" key="1">
    <source>
        <dbReference type="SAM" id="MobiDB-lite"/>
    </source>
</evidence>
<feature type="non-terminal residue" evidence="2">
    <location>
        <position position="576"/>
    </location>
</feature>
<accession>A0A8H8DLU6</accession>
<keyword evidence="3" id="KW-1185">Reference proteome</keyword>
<feature type="compositionally biased region" description="Low complexity" evidence="1">
    <location>
        <begin position="482"/>
        <end position="493"/>
    </location>
</feature>
<name>A0A8H8DLU6_9FUNG</name>
<dbReference type="AlphaFoldDB" id="A0A8H8DLU6"/>